<dbReference type="SMART" id="SM00345">
    <property type="entry name" value="HTH_GNTR"/>
    <property type="match status" value="1"/>
</dbReference>
<keyword evidence="2" id="KW-0238">DNA-binding</keyword>
<evidence type="ECO:0000259" key="4">
    <source>
        <dbReference type="PROSITE" id="PS50949"/>
    </source>
</evidence>
<dbReference type="GO" id="GO:0003677">
    <property type="term" value="F:DNA binding"/>
    <property type="evidence" value="ECO:0007669"/>
    <property type="project" value="UniProtKB-KW"/>
</dbReference>
<dbReference type="CDD" id="cd07377">
    <property type="entry name" value="WHTH_GntR"/>
    <property type="match status" value="1"/>
</dbReference>
<name>A0A399T3J6_9BACT</name>
<dbReference type="AlphaFoldDB" id="A0A399T3J6"/>
<dbReference type="InterPro" id="IPR036388">
    <property type="entry name" value="WH-like_DNA-bd_sf"/>
</dbReference>
<reference evidence="5 6" key="1">
    <citation type="submission" date="2018-08" db="EMBL/GenBank/DDBJ databases">
        <title>Pallidiluteibacterium maritimus gen. nov., sp. nov., isolated from coastal sediment.</title>
        <authorList>
            <person name="Zhou L.Y."/>
        </authorList>
    </citation>
    <scope>NUCLEOTIDE SEQUENCE [LARGE SCALE GENOMIC DNA]</scope>
    <source>
        <strain evidence="5 6">XSD2</strain>
    </source>
</reference>
<evidence type="ECO:0000256" key="3">
    <source>
        <dbReference type="ARBA" id="ARBA00023163"/>
    </source>
</evidence>
<dbReference type="InterPro" id="IPR050679">
    <property type="entry name" value="Bact_HTH_transcr_reg"/>
</dbReference>
<gene>
    <name evidence="5" type="ORF">D1614_07905</name>
</gene>
<dbReference type="InterPro" id="IPR036390">
    <property type="entry name" value="WH_DNA-bd_sf"/>
</dbReference>
<organism evidence="5 6">
    <name type="scientific">Maribellus luteus</name>
    <dbReference type="NCBI Taxonomy" id="2305463"/>
    <lineage>
        <taxon>Bacteria</taxon>
        <taxon>Pseudomonadati</taxon>
        <taxon>Bacteroidota</taxon>
        <taxon>Bacteroidia</taxon>
        <taxon>Marinilabiliales</taxon>
        <taxon>Prolixibacteraceae</taxon>
        <taxon>Maribellus</taxon>
    </lineage>
</organism>
<dbReference type="RefSeq" id="WP_119437342.1">
    <property type="nucleotide sequence ID" value="NZ_QWGR01000003.1"/>
</dbReference>
<dbReference type="SUPFAM" id="SSF64288">
    <property type="entry name" value="Chorismate lyase-like"/>
    <property type="match status" value="1"/>
</dbReference>
<keyword evidence="1" id="KW-0805">Transcription regulation</keyword>
<dbReference type="EMBL" id="QWGR01000003">
    <property type="protein sequence ID" value="RIJ49455.1"/>
    <property type="molecule type" value="Genomic_DNA"/>
</dbReference>
<dbReference type="Pfam" id="PF07702">
    <property type="entry name" value="UTRA"/>
    <property type="match status" value="1"/>
</dbReference>
<dbReference type="InterPro" id="IPR000524">
    <property type="entry name" value="Tscrpt_reg_HTH_GntR"/>
</dbReference>
<comment type="caution">
    <text evidence="5">The sequence shown here is derived from an EMBL/GenBank/DDBJ whole genome shotgun (WGS) entry which is preliminary data.</text>
</comment>
<dbReference type="PANTHER" id="PTHR44846:SF1">
    <property type="entry name" value="MANNOSYL-D-GLYCERATE TRANSPORT_METABOLISM SYSTEM REPRESSOR MNGR-RELATED"/>
    <property type="match status" value="1"/>
</dbReference>
<sequence>MNFKIDHSAKLPLHYQVEELLRQLIEQPNYQNGKFLPPEVELANQLGVSRNTIRQATNKLEYEGLIVRKKGFGTKVAGKSVTTQLDSWHSFTQEMTEKGISFKNYLVKAQLVEINEKIATFFNIPPKSKVLLVTRLRGDETAPFVYFESYLHPRIGVSESEDFTQPLYELLETKYKTPVSNSQEKIKARIASKITADRLRIKQGEPVLIRERFVSDPGDRPVEYNIGFYIAEKFTYSINIKRER</sequence>
<feature type="domain" description="HTH gntR-type" evidence="4">
    <location>
        <begin position="11"/>
        <end position="79"/>
    </location>
</feature>
<evidence type="ECO:0000256" key="2">
    <source>
        <dbReference type="ARBA" id="ARBA00023125"/>
    </source>
</evidence>
<proteinExistence type="predicted"/>
<dbReference type="InterPro" id="IPR028978">
    <property type="entry name" value="Chorismate_lyase_/UTRA_dom_sf"/>
</dbReference>
<dbReference type="OrthoDB" id="9815017at2"/>
<keyword evidence="3" id="KW-0804">Transcription</keyword>
<dbReference type="GO" id="GO:0045892">
    <property type="term" value="P:negative regulation of DNA-templated transcription"/>
    <property type="evidence" value="ECO:0007669"/>
    <property type="project" value="TreeGrafter"/>
</dbReference>
<dbReference type="SUPFAM" id="SSF46785">
    <property type="entry name" value="Winged helix' DNA-binding domain"/>
    <property type="match status" value="1"/>
</dbReference>
<dbReference type="Pfam" id="PF00392">
    <property type="entry name" value="GntR"/>
    <property type="match status" value="1"/>
</dbReference>
<keyword evidence="6" id="KW-1185">Reference proteome</keyword>
<protein>
    <submittedName>
        <fullName evidence="5">GntR family transcriptional regulator</fullName>
    </submittedName>
</protein>
<evidence type="ECO:0000313" key="5">
    <source>
        <dbReference type="EMBL" id="RIJ49455.1"/>
    </source>
</evidence>
<dbReference type="Gene3D" id="3.40.1410.10">
    <property type="entry name" value="Chorismate lyase-like"/>
    <property type="match status" value="1"/>
</dbReference>
<dbReference type="PRINTS" id="PR00035">
    <property type="entry name" value="HTHGNTR"/>
</dbReference>
<evidence type="ECO:0000256" key="1">
    <source>
        <dbReference type="ARBA" id="ARBA00023015"/>
    </source>
</evidence>
<dbReference type="InterPro" id="IPR011663">
    <property type="entry name" value="UTRA"/>
</dbReference>
<accession>A0A399T3J6</accession>
<dbReference type="Gene3D" id="1.10.10.10">
    <property type="entry name" value="Winged helix-like DNA-binding domain superfamily/Winged helix DNA-binding domain"/>
    <property type="match status" value="1"/>
</dbReference>
<evidence type="ECO:0000313" key="6">
    <source>
        <dbReference type="Proteomes" id="UP000265926"/>
    </source>
</evidence>
<dbReference type="Proteomes" id="UP000265926">
    <property type="component" value="Unassembled WGS sequence"/>
</dbReference>
<dbReference type="PROSITE" id="PS50949">
    <property type="entry name" value="HTH_GNTR"/>
    <property type="match status" value="1"/>
</dbReference>
<dbReference type="GO" id="GO:0003700">
    <property type="term" value="F:DNA-binding transcription factor activity"/>
    <property type="evidence" value="ECO:0007669"/>
    <property type="project" value="InterPro"/>
</dbReference>
<dbReference type="SMART" id="SM00866">
    <property type="entry name" value="UTRA"/>
    <property type="match status" value="1"/>
</dbReference>
<dbReference type="PANTHER" id="PTHR44846">
    <property type="entry name" value="MANNOSYL-D-GLYCERATE TRANSPORT/METABOLISM SYSTEM REPRESSOR MNGR-RELATED"/>
    <property type="match status" value="1"/>
</dbReference>